<feature type="region of interest" description="Disordered" evidence="1">
    <location>
        <begin position="1"/>
        <end position="79"/>
    </location>
</feature>
<evidence type="ECO:0000313" key="2">
    <source>
        <dbReference type="EMBL" id="MPC86360.1"/>
    </source>
</evidence>
<organism evidence="2 3">
    <name type="scientific">Portunus trituberculatus</name>
    <name type="common">Swimming crab</name>
    <name type="synonym">Neptunus trituberculatus</name>
    <dbReference type="NCBI Taxonomy" id="210409"/>
    <lineage>
        <taxon>Eukaryota</taxon>
        <taxon>Metazoa</taxon>
        <taxon>Ecdysozoa</taxon>
        <taxon>Arthropoda</taxon>
        <taxon>Crustacea</taxon>
        <taxon>Multicrustacea</taxon>
        <taxon>Malacostraca</taxon>
        <taxon>Eumalacostraca</taxon>
        <taxon>Eucarida</taxon>
        <taxon>Decapoda</taxon>
        <taxon>Pleocyemata</taxon>
        <taxon>Brachyura</taxon>
        <taxon>Eubrachyura</taxon>
        <taxon>Portunoidea</taxon>
        <taxon>Portunidae</taxon>
        <taxon>Portuninae</taxon>
        <taxon>Portunus</taxon>
    </lineage>
</organism>
<keyword evidence="3" id="KW-1185">Reference proteome</keyword>
<reference evidence="2 3" key="1">
    <citation type="submission" date="2019-05" db="EMBL/GenBank/DDBJ databases">
        <title>Another draft genome of Portunus trituberculatus and its Hox gene families provides insights of decapod evolution.</title>
        <authorList>
            <person name="Jeong J.-H."/>
            <person name="Song I."/>
            <person name="Kim S."/>
            <person name="Choi T."/>
            <person name="Kim D."/>
            <person name="Ryu S."/>
            <person name="Kim W."/>
        </authorList>
    </citation>
    <scope>NUCLEOTIDE SEQUENCE [LARGE SCALE GENOMIC DNA]</scope>
    <source>
        <tissue evidence="2">Muscle</tissue>
    </source>
</reference>
<comment type="caution">
    <text evidence="2">The sequence shown here is derived from an EMBL/GenBank/DDBJ whole genome shotgun (WGS) entry which is preliminary data.</text>
</comment>
<evidence type="ECO:0000256" key="1">
    <source>
        <dbReference type="SAM" id="MobiDB-lite"/>
    </source>
</evidence>
<accession>A0A5B7IP56</accession>
<name>A0A5B7IP56_PORTR</name>
<dbReference type="AlphaFoldDB" id="A0A5B7IP56"/>
<dbReference type="Proteomes" id="UP000324222">
    <property type="component" value="Unassembled WGS sequence"/>
</dbReference>
<gene>
    <name evidence="2" type="ORF">E2C01_081185</name>
</gene>
<dbReference type="EMBL" id="VSRR010071221">
    <property type="protein sequence ID" value="MPC86360.1"/>
    <property type="molecule type" value="Genomic_DNA"/>
</dbReference>
<protein>
    <submittedName>
        <fullName evidence="2">Uncharacterized protein</fullName>
    </submittedName>
</protein>
<feature type="compositionally biased region" description="Polar residues" evidence="1">
    <location>
        <begin position="48"/>
        <end position="62"/>
    </location>
</feature>
<evidence type="ECO:0000313" key="3">
    <source>
        <dbReference type="Proteomes" id="UP000324222"/>
    </source>
</evidence>
<proteinExistence type="predicted"/>
<sequence length="79" mass="8330">MFILGPADHPESAQPIYQTRRSPGKISEGPPASPTPTPTAHPSDPSHKTSQQDNAPEGNTHQPVPPQCDPHHGATNKPG</sequence>